<evidence type="ECO:0000256" key="3">
    <source>
        <dbReference type="ARBA" id="ARBA00023235"/>
    </source>
</evidence>
<dbReference type="Pfam" id="PF01416">
    <property type="entry name" value="PseudoU_synth_1"/>
    <property type="match status" value="1"/>
</dbReference>
<feature type="binding site" evidence="6">
    <location>
        <position position="238"/>
    </location>
    <ligand>
        <name>substrate</name>
    </ligand>
</feature>
<gene>
    <name evidence="9" type="ORF">PsYK624_070820</name>
</gene>
<dbReference type="InterPro" id="IPR041708">
    <property type="entry name" value="PUS1/PUS2-like"/>
</dbReference>
<dbReference type="Gene3D" id="3.30.70.660">
    <property type="entry name" value="Pseudouridine synthase I, catalytic domain, C-terminal subdomain"/>
    <property type="match status" value="1"/>
</dbReference>
<evidence type="ECO:0000256" key="4">
    <source>
        <dbReference type="ARBA" id="ARBA00036943"/>
    </source>
</evidence>
<dbReference type="NCBIfam" id="TIGR00071">
    <property type="entry name" value="hisT_truA"/>
    <property type="match status" value="1"/>
</dbReference>
<evidence type="ECO:0000256" key="2">
    <source>
        <dbReference type="ARBA" id="ARBA00022694"/>
    </source>
</evidence>
<keyword evidence="2" id="KW-0819">tRNA processing</keyword>
<name>A0A9P3GAD7_9APHY</name>
<feature type="region of interest" description="Disordered" evidence="7">
    <location>
        <begin position="1"/>
        <end position="118"/>
    </location>
</feature>
<dbReference type="SUPFAM" id="SSF55120">
    <property type="entry name" value="Pseudouridine synthase"/>
    <property type="match status" value="1"/>
</dbReference>
<evidence type="ECO:0000313" key="9">
    <source>
        <dbReference type="EMBL" id="GJE90935.1"/>
    </source>
</evidence>
<sequence length="554" mass="61972">MDAEPSTSVPAPTAGLKRPNADEFAEAEPAEKRQKFEADSKAPDSAPEAATSVPAAEGSSSTPKGGERKGRGKGQTRGSARNAREQDKKQGVRRGTRRSPSVPREDGAPREPRLPKRQTALLLGFCGSGYSGMQIQRTDEKIKTIEGTLFDALVRVGAVSKDNADNPGKVNFNRAARTDAGVHAAGNLVSMKMISAIPGVEDIVARINEELPPEIRLWGTVRVQNSFNARASCDARKYTYFFPSYLLIPPKPGSAQHKIVFEQNGASTPLLDFWKDVPADSSADDDLTRKRSWRAPKEAVGALRTTAKMYEGSHKFHNFTVGQEYKDHNSQRVLKKLEVADPVVYGDTEWISVLLHGQSFMLHQRKMISLLVLSSRTGTPPSVVEEFYGPRKAFIPKMPALGLLLEYPIFDNYNKKIASSNDKLKPDDPEYRMPIDFEVHREKIEQFKQDFIYSRMRSIESQSGLFDAFIRSVDKYQGNDLQYLNPKGVLPDSAVMKRGERRENAFREKKRFDTTVFPEGRISKFEIEEAEEADEDAEEEVLPTNKKDREELEG</sequence>
<organism evidence="9 10">
    <name type="scientific">Phanerochaete sordida</name>
    <dbReference type="NCBI Taxonomy" id="48140"/>
    <lineage>
        <taxon>Eukaryota</taxon>
        <taxon>Fungi</taxon>
        <taxon>Dikarya</taxon>
        <taxon>Basidiomycota</taxon>
        <taxon>Agaricomycotina</taxon>
        <taxon>Agaricomycetes</taxon>
        <taxon>Polyporales</taxon>
        <taxon>Phanerochaetaceae</taxon>
        <taxon>Phanerochaete</taxon>
    </lineage>
</organism>
<dbReference type="InterPro" id="IPR020097">
    <property type="entry name" value="PsdUridine_synth_TruA_a/b_dom"/>
</dbReference>
<dbReference type="GO" id="GO:1990481">
    <property type="term" value="P:mRNA pseudouridine synthesis"/>
    <property type="evidence" value="ECO:0007669"/>
    <property type="project" value="TreeGrafter"/>
</dbReference>
<dbReference type="EMBL" id="BPQB01000019">
    <property type="protein sequence ID" value="GJE90935.1"/>
    <property type="molecule type" value="Genomic_DNA"/>
</dbReference>
<reference evidence="9 10" key="1">
    <citation type="submission" date="2021-08" db="EMBL/GenBank/DDBJ databases">
        <title>Draft Genome Sequence of Phanerochaete sordida strain YK-624.</title>
        <authorList>
            <person name="Mori T."/>
            <person name="Dohra H."/>
            <person name="Suzuki T."/>
            <person name="Kawagishi H."/>
            <person name="Hirai H."/>
        </authorList>
    </citation>
    <scope>NUCLEOTIDE SEQUENCE [LARGE SCALE GENOMIC DNA]</scope>
    <source>
        <strain evidence="9 10">YK-624</strain>
    </source>
</reference>
<feature type="compositionally biased region" description="Acidic residues" evidence="7">
    <location>
        <begin position="528"/>
        <end position="541"/>
    </location>
</feature>
<dbReference type="Gene3D" id="3.30.70.580">
    <property type="entry name" value="Pseudouridine synthase I, catalytic domain, N-terminal subdomain"/>
    <property type="match status" value="1"/>
</dbReference>
<dbReference type="AlphaFoldDB" id="A0A9P3GAD7"/>
<dbReference type="OrthoDB" id="10256309at2759"/>
<dbReference type="FunFam" id="3.30.70.580:FF:000002">
    <property type="entry name" value="tRNA pseudouridine synthase"/>
    <property type="match status" value="1"/>
</dbReference>
<dbReference type="InterPro" id="IPR020094">
    <property type="entry name" value="TruA/RsuA/RluB/E/F_N"/>
</dbReference>
<dbReference type="PANTHER" id="PTHR11142">
    <property type="entry name" value="PSEUDOURIDYLATE SYNTHASE"/>
    <property type="match status" value="1"/>
</dbReference>
<feature type="compositionally biased region" description="Basic and acidic residues" evidence="7">
    <location>
        <begin position="103"/>
        <end position="114"/>
    </location>
</feature>
<comment type="catalytic activity">
    <reaction evidence="4">
        <text>a uridine in tRNA = a pseudouridine in tRNA</text>
        <dbReference type="Rhea" id="RHEA:54572"/>
        <dbReference type="Rhea" id="RHEA-COMP:13339"/>
        <dbReference type="Rhea" id="RHEA-COMP:13934"/>
        <dbReference type="ChEBI" id="CHEBI:65314"/>
        <dbReference type="ChEBI" id="CHEBI:65315"/>
    </reaction>
</comment>
<dbReference type="GO" id="GO:0009982">
    <property type="term" value="F:pseudouridine synthase activity"/>
    <property type="evidence" value="ECO:0007669"/>
    <property type="project" value="InterPro"/>
</dbReference>
<keyword evidence="3" id="KW-0413">Isomerase</keyword>
<dbReference type="GO" id="GO:0003723">
    <property type="term" value="F:RNA binding"/>
    <property type="evidence" value="ECO:0007669"/>
    <property type="project" value="InterPro"/>
</dbReference>
<evidence type="ECO:0000313" key="10">
    <source>
        <dbReference type="Proteomes" id="UP000703269"/>
    </source>
</evidence>
<evidence type="ECO:0000259" key="8">
    <source>
        <dbReference type="Pfam" id="PF01416"/>
    </source>
</evidence>
<dbReference type="InterPro" id="IPR020103">
    <property type="entry name" value="PsdUridine_synth_cat_dom_sf"/>
</dbReference>
<feature type="compositionally biased region" description="Basic and acidic residues" evidence="7">
    <location>
        <begin position="29"/>
        <end position="42"/>
    </location>
</feature>
<dbReference type="PANTHER" id="PTHR11142:SF4">
    <property type="entry name" value="PSEUDOURIDYLATE SYNTHASE 1 HOMOLOG"/>
    <property type="match status" value="1"/>
</dbReference>
<evidence type="ECO:0000256" key="7">
    <source>
        <dbReference type="SAM" id="MobiDB-lite"/>
    </source>
</evidence>
<dbReference type="InterPro" id="IPR001406">
    <property type="entry name" value="PsdUridine_synth_TruA"/>
</dbReference>
<accession>A0A9P3GAD7</accession>
<dbReference type="InterPro" id="IPR020095">
    <property type="entry name" value="PsdUridine_synth_TruA_C"/>
</dbReference>
<dbReference type="GO" id="GO:0031119">
    <property type="term" value="P:tRNA pseudouridine synthesis"/>
    <property type="evidence" value="ECO:0007669"/>
    <property type="project" value="InterPro"/>
</dbReference>
<dbReference type="CDD" id="cd02568">
    <property type="entry name" value="PseudoU_synth_PUS1_PUS2"/>
    <property type="match status" value="1"/>
</dbReference>
<keyword evidence="10" id="KW-1185">Reference proteome</keyword>
<evidence type="ECO:0000256" key="6">
    <source>
        <dbReference type="PIRSR" id="PIRSR641708-2"/>
    </source>
</evidence>
<feature type="active site" description="Nucleophile" evidence="5">
    <location>
        <position position="179"/>
    </location>
</feature>
<feature type="compositionally biased region" description="Polar residues" evidence="7">
    <location>
        <begin position="1"/>
        <end position="10"/>
    </location>
</feature>
<feature type="compositionally biased region" description="Basic and acidic residues" evidence="7">
    <location>
        <begin position="545"/>
        <end position="554"/>
    </location>
</feature>
<dbReference type="GO" id="GO:0005634">
    <property type="term" value="C:nucleus"/>
    <property type="evidence" value="ECO:0007669"/>
    <property type="project" value="TreeGrafter"/>
</dbReference>
<dbReference type="Proteomes" id="UP000703269">
    <property type="component" value="Unassembled WGS sequence"/>
</dbReference>
<comment type="caution">
    <text evidence="9">The sequence shown here is derived from an EMBL/GenBank/DDBJ whole genome shotgun (WGS) entry which is preliminary data.</text>
</comment>
<comment type="similarity">
    <text evidence="1">Belongs to the tRNA pseudouridine synthase TruA family.</text>
</comment>
<feature type="region of interest" description="Disordered" evidence="7">
    <location>
        <begin position="524"/>
        <end position="554"/>
    </location>
</feature>
<proteinExistence type="inferred from homology"/>
<evidence type="ECO:0000256" key="5">
    <source>
        <dbReference type="PIRSR" id="PIRSR641708-1"/>
    </source>
</evidence>
<protein>
    <submittedName>
        <fullName evidence="9">tRNA pseudouridine synthase</fullName>
    </submittedName>
</protein>
<evidence type="ECO:0000256" key="1">
    <source>
        <dbReference type="ARBA" id="ARBA00009375"/>
    </source>
</evidence>
<feature type="domain" description="Pseudouridine synthase I TruA alpha/beta" evidence="8">
    <location>
        <begin position="307"/>
        <end position="411"/>
    </location>
</feature>